<dbReference type="Gene3D" id="1.25.40.10">
    <property type="entry name" value="Tetratricopeptide repeat domain"/>
    <property type="match status" value="1"/>
</dbReference>
<evidence type="ECO:0000256" key="1">
    <source>
        <dbReference type="SAM" id="Coils"/>
    </source>
</evidence>
<dbReference type="OrthoDB" id="5339479at2"/>
<accession>A0A4U7BMQ3</accession>
<name>A0A4U7BMQ3_9BACT</name>
<evidence type="ECO:0000256" key="2">
    <source>
        <dbReference type="SAM" id="Phobius"/>
    </source>
</evidence>
<dbReference type="InterPro" id="IPR011990">
    <property type="entry name" value="TPR-like_helical_dom_sf"/>
</dbReference>
<keyword evidence="1" id="KW-0175">Coiled coil</keyword>
<proteinExistence type="predicted"/>
<evidence type="ECO:0000313" key="4">
    <source>
        <dbReference type="Proteomes" id="UP000310353"/>
    </source>
</evidence>
<organism evidence="3 4">
    <name type="scientific">Campylobacter aviculae</name>
    <dbReference type="NCBI Taxonomy" id="2510190"/>
    <lineage>
        <taxon>Bacteria</taxon>
        <taxon>Pseudomonadati</taxon>
        <taxon>Campylobacterota</taxon>
        <taxon>Epsilonproteobacteria</taxon>
        <taxon>Campylobacterales</taxon>
        <taxon>Campylobacteraceae</taxon>
        <taxon>Campylobacter</taxon>
    </lineage>
</organism>
<keyword evidence="2" id="KW-0472">Membrane</keyword>
<dbReference type="Proteomes" id="UP000310353">
    <property type="component" value="Unassembled WGS sequence"/>
</dbReference>
<evidence type="ECO:0000313" key="3">
    <source>
        <dbReference type="EMBL" id="TKX33029.1"/>
    </source>
</evidence>
<comment type="caution">
    <text evidence="3">The sequence shown here is derived from an EMBL/GenBank/DDBJ whole genome shotgun (WGS) entry which is preliminary data.</text>
</comment>
<sequence>MQERVRELENAYKKYLFKKRLKYLLFMVFLSLFVCAIFIAMQSYYQKKLIYLEALEHKKKLEQNIVQAKISQEKAKITKEKLIQEIKDLKEFKENFTTKIEINSKIFNIEKLKNNFYQNPSYEKALLLADEYYKKKNYNKSIFWALKANDINKEAKDSWFMFAKAQIALGNKNEAKKALDIYLDSYGFIELDKELEND</sequence>
<dbReference type="RefSeq" id="WP_137621723.1">
    <property type="nucleotide sequence ID" value="NZ_NXMA01000002.1"/>
</dbReference>
<dbReference type="EMBL" id="NXMA01000002">
    <property type="protein sequence ID" value="TKX33029.1"/>
    <property type="molecule type" value="Genomic_DNA"/>
</dbReference>
<keyword evidence="4" id="KW-1185">Reference proteome</keyword>
<feature type="coiled-coil region" evidence="1">
    <location>
        <begin position="58"/>
        <end position="99"/>
    </location>
</feature>
<reference evidence="3 4" key="1">
    <citation type="submission" date="2018-05" db="EMBL/GenBank/DDBJ databases">
        <title>Novel Campyloabacter and Helicobacter Species and Strains.</title>
        <authorList>
            <person name="Mannion A.J."/>
            <person name="Shen Z."/>
            <person name="Fox J.G."/>
        </authorList>
    </citation>
    <scope>NUCLEOTIDE SEQUENCE [LARGE SCALE GENOMIC DNA]</scope>
    <source>
        <strain evidence="4">MIT17-670</strain>
    </source>
</reference>
<dbReference type="SUPFAM" id="SSF48452">
    <property type="entry name" value="TPR-like"/>
    <property type="match status" value="1"/>
</dbReference>
<gene>
    <name evidence="3" type="ORF">CQA76_00860</name>
</gene>
<keyword evidence="2" id="KW-1133">Transmembrane helix</keyword>
<dbReference type="AlphaFoldDB" id="A0A4U7BMQ3"/>
<keyword evidence="2" id="KW-0812">Transmembrane</keyword>
<feature type="transmembrane region" description="Helical" evidence="2">
    <location>
        <begin position="21"/>
        <end position="45"/>
    </location>
</feature>
<protein>
    <submittedName>
        <fullName evidence="3">Transformation system protein</fullName>
    </submittedName>
</protein>
<dbReference type="Pfam" id="PF12895">
    <property type="entry name" value="ANAPC3"/>
    <property type="match status" value="1"/>
</dbReference>